<gene>
    <name evidence="10" type="ORF">OKIOD_LOCUS7</name>
</gene>
<dbReference type="Proteomes" id="UP001158576">
    <property type="component" value="Chromosome PAR"/>
</dbReference>
<reference evidence="10 11" key="1">
    <citation type="submission" date="2021-04" db="EMBL/GenBank/DDBJ databases">
        <authorList>
            <person name="Bliznina A."/>
        </authorList>
    </citation>
    <scope>NUCLEOTIDE SEQUENCE [LARGE SCALE GENOMIC DNA]</scope>
</reference>
<dbReference type="Pfam" id="PF01529">
    <property type="entry name" value="DHHC"/>
    <property type="match status" value="1"/>
</dbReference>
<feature type="transmembrane region" description="Helical" evidence="7">
    <location>
        <begin position="220"/>
        <end position="241"/>
    </location>
</feature>
<keyword evidence="5 7" id="KW-0472">Membrane</keyword>
<evidence type="ECO:0000256" key="2">
    <source>
        <dbReference type="ARBA" id="ARBA00022679"/>
    </source>
</evidence>
<comment type="catalytic activity">
    <reaction evidence="7">
        <text>L-cysteinyl-[protein] + hexadecanoyl-CoA = S-hexadecanoyl-L-cysteinyl-[protein] + CoA</text>
        <dbReference type="Rhea" id="RHEA:36683"/>
        <dbReference type="Rhea" id="RHEA-COMP:10131"/>
        <dbReference type="Rhea" id="RHEA-COMP:11032"/>
        <dbReference type="ChEBI" id="CHEBI:29950"/>
        <dbReference type="ChEBI" id="CHEBI:57287"/>
        <dbReference type="ChEBI" id="CHEBI:57379"/>
        <dbReference type="ChEBI" id="CHEBI:74151"/>
        <dbReference type="EC" id="2.3.1.225"/>
    </reaction>
</comment>
<name>A0ABN7RIF5_OIKDI</name>
<protein>
    <recommendedName>
        <fullName evidence="7">Palmitoyltransferase</fullName>
        <ecNumber evidence="7">2.3.1.225</ecNumber>
    </recommendedName>
</protein>
<evidence type="ECO:0000256" key="4">
    <source>
        <dbReference type="ARBA" id="ARBA00022989"/>
    </source>
</evidence>
<keyword evidence="4 7" id="KW-1133">Transmembrane helix</keyword>
<dbReference type="InterPro" id="IPR039859">
    <property type="entry name" value="PFA4/ZDH16/20/ERF2-like"/>
</dbReference>
<evidence type="ECO:0000313" key="11">
    <source>
        <dbReference type="Proteomes" id="UP001158576"/>
    </source>
</evidence>
<evidence type="ECO:0000256" key="8">
    <source>
        <dbReference type="SAM" id="MobiDB-lite"/>
    </source>
</evidence>
<evidence type="ECO:0000256" key="3">
    <source>
        <dbReference type="ARBA" id="ARBA00022692"/>
    </source>
</evidence>
<sequence>MSELPKISKEDTFVLKFLKDTGCMETYRLFKKRVMKKFLLKYMVATGRKETWMELMEHSSDEEMNEEEEMRRADEARAKRSKVPENLSWRDIESTLACPSCGARISKDLEEMNAHLAACDYFPPSKTIANKVNFLCYFCWLPFTVTNFFKAILLGPGYAPKGWEPKVLGDEQFLQFCQVCQGFKPPRAHHCRKCQRCFLKMDHHCIWLSQCVGYRNQASFMYFLFGAVFGALHGTFHIIFFSNQQLWVRLTLQPNLVLGVLISSGFGIGTVIAVGVLLYSQLQIVFTNMTGIESWIVEKSNWRLNEDKKDEEKIQFNYPYDLGRSVNFLQVFGKDEKVDGFYFPVKEGCNIYSLTIEQLLQKKIKEVRSVPFKCIKSYRYFYLRFSSCKIIIGRKCPFLSFPKIAIFTPILSDLLPIEEEDDIIITRGKEHWYYGYKAGNMEKRGFMPKTSLQPVKEPKKGSLVNSFSTHFFLHCLLK</sequence>
<keyword evidence="11" id="KW-1185">Reference proteome</keyword>
<evidence type="ECO:0000313" key="10">
    <source>
        <dbReference type="EMBL" id="CAG5076389.1"/>
    </source>
</evidence>
<dbReference type="PANTHER" id="PTHR12246">
    <property type="entry name" value="PALMITOYLTRANSFERASE ZDHHC16"/>
    <property type="match status" value="1"/>
</dbReference>
<dbReference type="EC" id="2.3.1.225" evidence="7"/>
<comment type="domain">
    <text evidence="7">The DHHC domain is required for palmitoyltransferase activity.</text>
</comment>
<evidence type="ECO:0000259" key="9">
    <source>
        <dbReference type="Pfam" id="PF01529"/>
    </source>
</evidence>
<dbReference type="InterPro" id="IPR001594">
    <property type="entry name" value="Palmitoyltrfase_DHHC"/>
</dbReference>
<feature type="transmembrane region" description="Helical" evidence="7">
    <location>
        <begin position="256"/>
        <end position="279"/>
    </location>
</feature>
<evidence type="ECO:0000256" key="5">
    <source>
        <dbReference type="ARBA" id="ARBA00023136"/>
    </source>
</evidence>
<feature type="domain" description="Palmitoyltransferase DHHC" evidence="9">
    <location>
        <begin position="173"/>
        <end position="295"/>
    </location>
</feature>
<dbReference type="PROSITE" id="PS50216">
    <property type="entry name" value="DHHC"/>
    <property type="match status" value="1"/>
</dbReference>
<accession>A0ABN7RIF5</accession>
<comment type="similarity">
    <text evidence="7">Belongs to the DHHC palmitoyltransferase family.</text>
</comment>
<proteinExistence type="inferred from homology"/>
<organism evidence="10 11">
    <name type="scientific">Oikopleura dioica</name>
    <name type="common">Tunicate</name>
    <dbReference type="NCBI Taxonomy" id="34765"/>
    <lineage>
        <taxon>Eukaryota</taxon>
        <taxon>Metazoa</taxon>
        <taxon>Chordata</taxon>
        <taxon>Tunicata</taxon>
        <taxon>Appendicularia</taxon>
        <taxon>Copelata</taxon>
        <taxon>Oikopleuridae</taxon>
        <taxon>Oikopleura</taxon>
    </lineage>
</organism>
<dbReference type="EMBL" id="OU015568">
    <property type="protein sequence ID" value="CAG5076389.1"/>
    <property type="molecule type" value="Genomic_DNA"/>
</dbReference>
<keyword evidence="2 7" id="KW-0808">Transferase</keyword>
<feature type="region of interest" description="Disordered" evidence="8">
    <location>
        <begin position="57"/>
        <end position="77"/>
    </location>
</feature>
<keyword evidence="6 7" id="KW-0012">Acyltransferase</keyword>
<evidence type="ECO:0000256" key="7">
    <source>
        <dbReference type="RuleBase" id="RU079119"/>
    </source>
</evidence>
<evidence type="ECO:0000256" key="6">
    <source>
        <dbReference type="ARBA" id="ARBA00023315"/>
    </source>
</evidence>
<comment type="subcellular location">
    <subcellularLocation>
        <location evidence="1">Membrane</location>
        <topology evidence="1">Multi-pass membrane protein</topology>
    </subcellularLocation>
</comment>
<keyword evidence="3 7" id="KW-0812">Transmembrane</keyword>
<evidence type="ECO:0000256" key="1">
    <source>
        <dbReference type="ARBA" id="ARBA00004141"/>
    </source>
</evidence>